<name>A0ABS0XZJ3_9HYPH</name>
<organism evidence="3 4">
    <name type="scientific">Microvirga splendida</name>
    <dbReference type="NCBI Taxonomy" id="2795727"/>
    <lineage>
        <taxon>Bacteria</taxon>
        <taxon>Pseudomonadati</taxon>
        <taxon>Pseudomonadota</taxon>
        <taxon>Alphaproteobacteria</taxon>
        <taxon>Hyphomicrobiales</taxon>
        <taxon>Methylobacteriaceae</taxon>
        <taxon>Microvirga</taxon>
    </lineage>
</organism>
<keyword evidence="4" id="KW-1185">Reference proteome</keyword>
<evidence type="ECO:0000256" key="1">
    <source>
        <dbReference type="SAM" id="MobiDB-lite"/>
    </source>
</evidence>
<evidence type="ECO:0000256" key="2">
    <source>
        <dbReference type="SAM" id="SignalP"/>
    </source>
</evidence>
<evidence type="ECO:0000313" key="4">
    <source>
        <dbReference type="Proteomes" id="UP000620670"/>
    </source>
</evidence>
<proteinExistence type="predicted"/>
<feature type="signal peptide" evidence="2">
    <location>
        <begin position="1"/>
        <end position="18"/>
    </location>
</feature>
<dbReference type="Proteomes" id="UP000620670">
    <property type="component" value="Unassembled WGS sequence"/>
</dbReference>
<comment type="caution">
    <text evidence="3">The sequence shown here is derived from an EMBL/GenBank/DDBJ whole genome shotgun (WGS) entry which is preliminary data.</text>
</comment>
<protein>
    <submittedName>
        <fullName evidence="3">Uncharacterized protein</fullName>
    </submittedName>
</protein>
<keyword evidence="2" id="KW-0732">Signal</keyword>
<dbReference type="RefSeq" id="WP_199048329.1">
    <property type="nucleotide sequence ID" value="NZ_JAELXT010000006.1"/>
</dbReference>
<sequence>MKRVLFALGATSVLFVSAAFGQSLSDAQKRRLHLPYVRAATDCYARAIEANTSALDLAVQGRWYDALSAVGKTCDAPALAMINVHDQLYGPGTGANFFKGPYAEDLPRAVGTRLSGAIARRSSEVEQANAVRKQRSEEAAKARDLLRDRMYACTTSEIEDLVASSESAEVLATAAMTICNKEVQAALDAAMEVVRLDGVAPDGIRSSLNDVIKKNVVTSAVQARASARKAQPPAQALPAALPKTSSQASNIQTPENCLKDASSLREGQLVDQEKLISTMLDICRPEIENAARVKFLADPTQSLADLRTQALESAVRYAKVLVEAR</sequence>
<evidence type="ECO:0000313" key="3">
    <source>
        <dbReference type="EMBL" id="MBJ6125467.1"/>
    </source>
</evidence>
<feature type="chain" id="PRO_5046423876" evidence="2">
    <location>
        <begin position="19"/>
        <end position="325"/>
    </location>
</feature>
<gene>
    <name evidence="3" type="ORF">JAO75_08585</name>
</gene>
<dbReference type="EMBL" id="JAELXT010000006">
    <property type="protein sequence ID" value="MBJ6125467.1"/>
    <property type="molecule type" value="Genomic_DNA"/>
</dbReference>
<feature type="region of interest" description="Disordered" evidence="1">
    <location>
        <begin position="227"/>
        <end position="251"/>
    </location>
</feature>
<feature type="compositionally biased region" description="Low complexity" evidence="1">
    <location>
        <begin position="230"/>
        <end position="242"/>
    </location>
</feature>
<accession>A0ABS0XZJ3</accession>
<reference evidence="4" key="1">
    <citation type="submission" date="2020-12" db="EMBL/GenBank/DDBJ databases">
        <title>Hymenobacter sp.</title>
        <authorList>
            <person name="Kim M.K."/>
        </authorList>
    </citation>
    <scope>NUCLEOTIDE SEQUENCE [LARGE SCALE GENOMIC DNA]</scope>
    <source>
        <strain evidence="4">BT325</strain>
    </source>
</reference>